<evidence type="ECO:0000259" key="3">
    <source>
        <dbReference type="PROSITE" id="PS51192"/>
    </source>
</evidence>
<dbReference type="AlphaFoldDB" id="A0A6G0XH20"/>
<dbReference type="EMBL" id="VJMJ01000064">
    <property type="protein sequence ID" value="KAF0739428.1"/>
    <property type="molecule type" value="Genomic_DNA"/>
</dbReference>
<feature type="compositionally biased region" description="Low complexity" evidence="2">
    <location>
        <begin position="155"/>
        <end position="177"/>
    </location>
</feature>
<gene>
    <name evidence="5" type="ORF">Ae201684_004994</name>
</gene>
<dbReference type="InterPro" id="IPR049730">
    <property type="entry name" value="SNF2/RAD54-like_C"/>
</dbReference>
<sequence length="981" mass="109562">MTLAIKELMSSKVVPFDHAEYPVCGGRAVVRRLRDGKITIRCRGQSSIVVTRKLDIGKARQDIVKSGMTTELCLMDVFFANGTLSKYQVIDALDVASTRQAKSSTEQSTAPLYPSPSSTAATMLSSTLPSNTLSTIPKGPSKFASRQDKTSMGNSTGPSSPGSTSSSAATVSSPPVTKASKDTSTPIDLATEEETGSDGGNTNLLNKSRQVEASPLDTTSDDDDMVPRKRLKTSRNVVLEDSDFQSSQGVESIDEDDVYTLKKSDSKEKSVSWMNKYSLDNQTQDKNGWMITKRATKATTDDWMSRKLQPFQNKAKTTTSRGRKERKIPEEHNNSDEEVEQSDGTDDLEHNYGRRTKQSRDDEVSGMLQSCEAIAGALRVSIEKWGNISNDEEVTLTSINDDERMIEQREIPGLSPSLKLQPYQLVGINWLYLLYQHKVSAVLADEMGLGKTVQTIAFLALVTSKSKQPHLIVVPASVLSNWKREFERFAPSLRVKIFHGSSAERYHIMDTLKPGSFDVILTTYSYFERDGCVDDRKFLRGFRFGYMVLDEGHNIKNANTSRFKRISALKTQYRLVLSGTPIQNNLSELLALLSFLMPTIFNHGSDVLLEFFGGEEKTSCTKIRKILAPFILRRLKKLVLAQMVPKTEFVETMKMKPHQRKVYESIIQAALDRKGGNKISDDNVNGKKSRELTRLLGKPVTASRGTKGRNDPTSDSSVFTLLRKAANHPILLRHHFASPETMDIVARHLYKSGEFGTQCSLEMVKTEIEDYSDFDLHQLCAEYSHIPEMASLQLAPETLCDSAKFDYLRVLLPQLKTENHRVLIFSQWTKVLDLLEYLMVHTKNRYTRLDGSTDIESRQTLIDEFNNDPSIFCFLLSTRAGGLGINLTSADTVILHDLDFNPTLDAQATDRCHRIGQTKPVTVYKLVTEDSVDHAIYEIGCKKTLLNDTVLGQLGKKSRDSQSADIQAILTSVLSSYQGKK</sequence>
<accession>A0A6G0XH20</accession>
<dbReference type="GO" id="GO:0005524">
    <property type="term" value="F:ATP binding"/>
    <property type="evidence" value="ECO:0007669"/>
    <property type="project" value="InterPro"/>
</dbReference>
<feature type="compositionally biased region" description="Polar residues" evidence="2">
    <location>
        <begin position="310"/>
        <end position="320"/>
    </location>
</feature>
<reference evidence="5 6" key="1">
    <citation type="submission" date="2019-07" db="EMBL/GenBank/DDBJ databases">
        <title>Genomics analysis of Aphanomyces spp. identifies a new class of oomycete effector associated with host adaptation.</title>
        <authorList>
            <person name="Gaulin E."/>
        </authorList>
    </citation>
    <scope>NUCLEOTIDE SEQUENCE [LARGE SCALE GENOMIC DNA]</scope>
    <source>
        <strain evidence="5 6">ATCC 201684</strain>
    </source>
</reference>
<feature type="region of interest" description="Disordered" evidence="2">
    <location>
        <begin position="301"/>
        <end position="364"/>
    </location>
</feature>
<dbReference type="SMART" id="SM00487">
    <property type="entry name" value="DEXDc"/>
    <property type="match status" value="1"/>
</dbReference>
<organism evidence="5 6">
    <name type="scientific">Aphanomyces euteiches</name>
    <dbReference type="NCBI Taxonomy" id="100861"/>
    <lineage>
        <taxon>Eukaryota</taxon>
        <taxon>Sar</taxon>
        <taxon>Stramenopiles</taxon>
        <taxon>Oomycota</taxon>
        <taxon>Saprolegniomycetes</taxon>
        <taxon>Saprolegniales</taxon>
        <taxon>Verrucalvaceae</taxon>
        <taxon>Aphanomyces</taxon>
    </lineage>
</organism>
<evidence type="ECO:0000256" key="2">
    <source>
        <dbReference type="SAM" id="MobiDB-lite"/>
    </source>
</evidence>
<dbReference type="InterPro" id="IPR001650">
    <property type="entry name" value="Helicase_C-like"/>
</dbReference>
<keyword evidence="1" id="KW-0378">Hydrolase</keyword>
<dbReference type="VEuPathDB" id="FungiDB:AeMF1_006932"/>
<dbReference type="Pfam" id="PF00271">
    <property type="entry name" value="Helicase_C"/>
    <property type="match status" value="1"/>
</dbReference>
<feature type="region of interest" description="Disordered" evidence="2">
    <location>
        <begin position="99"/>
        <end position="226"/>
    </location>
</feature>
<feature type="domain" description="Helicase C-terminal" evidence="4">
    <location>
        <begin position="807"/>
        <end position="962"/>
    </location>
</feature>
<dbReference type="InterPro" id="IPR014001">
    <property type="entry name" value="Helicase_ATP-bd"/>
</dbReference>
<dbReference type="CDD" id="cd17919">
    <property type="entry name" value="DEXHc_Snf"/>
    <property type="match status" value="1"/>
</dbReference>
<comment type="caution">
    <text evidence="5">The sequence shown here is derived from an EMBL/GenBank/DDBJ whole genome shotgun (WGS) entry which is preliminary data.</text>
</comment>
<dbReference type="SUPFAM" id="SSF52540">
    <property type="entry name" value="P-loop containing nucleoside triphosphate hydrolases"/>
    <property type="match status" value="2"/>
</dbReference>
<dbReference type="PROSITE" id="PS51194">
    <property type="entry name" value="HELICASE_CTER"/>
    <property type="match status" value="1"/>
</dbReference>
<dbReference type="SMART" id="SM00490">
    <property type="entry name" value="HELICc"/>
    <property type="match status" value="1"/>
</dbReference>
<dbReference type="PANTHER" id="PTHR10799">
    <property type="entry name" value="SNF2/RAD54 HELICASE FAMILY"/>
    <property type="match status" value="1"/>
</dbReference>
<keyword evidence="6" id="KW-1185">Reference proteome</keyword>
<dbReference type="Gene3D" id="3.40.50.300">
    <property type="entry name" value="P-loop containing nucleotide triphosphate hydrolases"/>
    <property type="match status" value="1"/>
</dbReference>
<evidence type="ECO:0000256" key="1">
    <source>
        <dbReference type="ARBA" id="ARBA00022801"/>
    </source>
</evidence>
<dbReference type="CDD" id="cd18793">
    <property type="entry name" value="SF2_C_SNF"/>
    <property type="match status" value="1"/>
</dbReference>
<name>A0A6G0XH20_9STRA</name>
<dbReference type="InterPro" id="IPR000330">
    <property type="entry name" value="SNF2_N"/>
</dbReference>
<evidence type="ECO:0000313" key="6">
    <source>
        <dbReference type="Proteomes" id="UP000481153"/>
    </source>
</evidence>
<feature type="compositionally biased region" description="Low complexity" evidence="2">
    <location>
        <begin position="115"/>
        <end position="135"/>
    </location>
</feature>
<feature type="domain" description="Helicase ATP-binding" evidence="3">
    <location>
        <begin position="432"/>
        <end position="599"/>
    </location>
</feature>
<feature type="compositionally biased region" description="Acidic residues" evidence="2">
    <location>
        <begin position="336"/>
        <end position="346"/>
    </location>
</feature>
<proteinExistence type="predicted"/>
<evidence type="ECO:0008006" key="7">
    <source>
        <dbReference type="Google" id="ProtNLM"/>
    </source>
</evidence>
<dbReference type="Pfam" id="PF00176">
    <property type="entry name" value="SNF2-rel_dom"/>
    <property type="match status" value="1"/>
</dbReference>
<feature type="compositionally biased region" description="Polar residues" evidence="2">
    <location>
        <begin position="99"/>
        <end position="110"/>
    </location>
</feature>
<dbReference type="Proteomes" id="UP000481153">
    <property type="component" value="Unassembled WGS sequence"/>
</dbReference>
<dbReference type="PROSITE" id="PS51192">
    <property type="entry name" value="HELICASE_ATP_BIND_1"/>
    <property type="match status" value="1"/>
</dbReference>
<protein>
    <recommendedName>
        <fullName evidence="7">Helicase ATP-binding domain-containing protein</fullName>
    </recommendedName>
</protein>
<evidence type="ECO:0000259" key="4">
    <source>
        <dbReference type="PROSITE" id="PS51194"/>
    </source>
</evidence>
<dbReference type="GO" id="GO:0016787">
    <property type="term" value="F:hydrolase activity"/>
    <property type="evidence" value="ECO:0007669"/>
    <property type="project" value="UniProtKB-KW"/>
</dbReference>
<dbReference type="InterPro" id="IPR038718">
    <property type="entry name" value="SNF2-like_sf"/>
</dbReference>
<feature type="compositionally biased region" description="Basic and acidic residues" evidence="2">
    <location>
        <begin position="347"/>
        <end position="363"/>
    </location>
</feature>
<dbReference type="Gene3D" id="3.40.50.10810">
    <property type="entry name" value="Tandem AAA-ATPase domain"/>
    <property type="match status" value="1"/>
</dbReference>
<evidence type="ECO:0000313" key="5">
    <source>
        <dbReference type="EMBL" id="KAF0739428.1"/>
    </source>
</evidence>
<dbReference type="InterPro" id="IPR027417">
    <property type="entry name" value="P-loop_NTPase"/>
</dbReference>